<dbReference type="Proteomes" id="UP000594017">
    <property type="component" value="Segment"/>
</dbReference>
<keyword evidence="2" id="KW-1133">Transmembrane helix</keyword>
<sequence length="94" mass="10638">MKFTIAVMTALFSMYGPGALIFSIMVLAVVGIVDVMHHKTMINIRVNRLISDIEGACKNTKFTVVKNDISKTRRSMPRSSHDEQWRRNHGCDAK</sequence>
<keyword evidence="4" id="KW-1185">Reference proteome</keyword>
<dbReference type="EMBL" id="MT894005">
    <property type="protein sequence ID" value="QOQ37780.1"/>
    <property type="molecule type" value="Genomic_DNA"/>
</dbReference>
<feature type="region of interest" description="Disordered" evidence="1">
    <location>
        <begin position="71"/>
        <end position="94"/>
    </location>
</feature>
<evidence type="ECO:0000256" key="2">
    <source>
        <dbReference type="SAM" id="Phobius"/>
    </source>
</evidence>
<feature type="transmembrane region" description="Helical" evidence="2">
    <location>
        <begin position="12"/>
        <end position="35"/>
    </location>
</feature>
<name>A0A7M1IDY4_9CAUD</name>
<reference evidence="3 4" key="1">
    <citation type="submission" date="2020-08" db="EMBL/GenBank/DDBJ databases">
        <authorList>
            <person name="Dunstan R.A."/>
            <person name="White M.E."/>
            <person name="Lithgow T."/>
        </authorList>
    </citation>
    <scope>NUCLEOTIDE SEQUENCE [LARGE SCALE GENOMIC DNA]</scope>
</reference>
<evidence type="ECO:0000256" key="1">
    <source>
        <dbReference type="SAM" id="MobiDB-lite"/>
    </source>
</evidence>
<protein>
    <submittedName>
        <fullName evidence="3">Uncharacterized protein</fullName>
    </submittedName>
</protein>
<reference evidence="4" key="2">
    <citation type="submission" date="2020-10" db="EMBL/GenBank/DDBJ databases">
        <title>The component parts of bacteriophage virions accurately defined by a machine-learning approach built on evolutionary features.</title>
        <authorList>
            <person name="Thung T.Y."/>
            <person name="White M.E."/>
            <person name="Dai W."/>
            <person name="Wilksch J.J."/>
            <person name="Bamert R.S."/>
            <person name="Rocker A."/>
            <person name="Williams D.E."/>
            <person name="Huang C."/>
            <person name="Schittenhelm R.R."/>
            <person name="Barr J.J."/>
            <person name="Jameson E."/>
            <person name="Mcgowan S."/>
            <person name="Zhang Y."/>
            <person name="Wang J."/>
            <person name="Dunstan R."/>
            <person name="Lithgow T."/>
        </authorList>
    </citation>
    <scope>NUCLEOTIDE SEQUENCE [LARGE SCALE GENOMIC DNA]</scope>
</reference>
<organism evidence="3 4">
    <name type="scientific">Klebsiella phage MMBB</name>
    <dbReference type="NCBI Taxonomy" id="2776814"/>
    <lineage>
        <taxon>Viruses</taxon>
        <taxon>Duplodnaviria</taxon>
        <taxon>Heunggongvirae</taxon>
        <taxon>Uroviricota</taxon>
        <taxon>Caudoviricetes</taxon>
        <taxon>Drexlerviridae</taxon>
        <taxon>Webervirus</taxon>
        <taxon>Webervirus MMBB</taxon>
    </lineage>
</organism>
<proteinExistence type="predicted"/>
<evidence type="ECO:0000313" key="4">
    <source>
        <dbReference type="Proteomes" id="UP000594017"/>
    </source>
</evidence>
<keyword evidence="2" id="KW-0812">Transmembrane</keyword>
<feature type="compositionally biased region" description="Basic and acidic residues" evidence="1">
    <location>
        <begin position="79"/>
        <end position="94"/>
    </location>
</feature>
<evidence type="ECO:0000313" key="3">
    <source>
        <dbReference type="EMBL" id="QOQ37780.1"/>
    </source>
</evidence>
<keyword evidence="2" id="KW-0472">Membrane</keyword>
<gene>
    <name evidence="3" type="ORF">MMBB_56</name>
</gene>
<accession>A0A7M1IDY4</accession>